<dbReference type="Gene3D" id="2.40.128.690">
    <property type="entry name" value="YycH protein, domain 3-like"/>
    <property type="match status" value="1"/>
</dbReference>
<sequence length="376" mass="43360">MKKYVLFSGLLISVLVVGIFALYLMNLHNESQISDNERDTFVASHNETENNKIESNEINIKEIQNENISAIKDTCATNEELPQMKIYKIMGSVFKGNVSFDAEIPKISSEMKVYKVKKEKDIKNYPKIKETLVKLAKKINITGNITEDENEFYYVVDEQFEISINKVHGKLYYKDASKMYGKDTNSNYPSRDEARKVAEKFLKDIDLKTDDLYFNRVLVASTFRTYIDSKTQKVLEKERISQMIVDFQRKIDGFPVTEGVGVFIGGNGDVIAVYDSRKKYVEWKKFKIISPEEALEILKNGEILITGNPEEAKIKKIDLKYYSGTSSDELNYLQPVYAFYVEFEPKEYEGEEGEWYYIPAIPQTRNNLTTGTKCPS</sequence>
<reference evidence="1" key="1">
    <citation type="submission" date="2014-09" db="EMBL/GenBank/DDBJ databases">
        <authorList>
            <person name="Probst J Alexander"/>
        </authorList>
    </citation>
    <scope>NUCLEOTIDE SEQUENCE</scope>
</reference>
<proteinExistence type="predicted"/>
<protein>
    <recommendedName>
        <fullName evidence="2">Regulatory protein YycH-like domain-containing protein</fullName>
    </recommendedName>
</protein>
<dbReference type="EMBL" id="CCXY01000155">
    <property type="protein sequence ID" value="CEG12496.1"/>
    <property type="molecule type" value="Genomic_DNA"/>
</dbReference>
<evidence type="ECO:0000313" key="1">
    <source>
        <dbReference type="EMBL" id="CEG12496.1"/>
    </source>
</evidence>
<name>A0A098EAE1_9ZZZZ</name>
<organism evidence="1">
    <name type="scientific">groundwater metagenome</name>
    <dbReference type="NCBI Taxonomy" id="717931"/>
    <lineage>
        <taxon>unclassified sequences</taxon>
        <taxon>metagenomes</taxon>
        <taxon>ecological metagenomes</taxon>
    </lineage>
</organism>
<dbReference type="AlphaFoldDB" id="A0A098EAE1"/>
<evidence type="ECO:0008006" key="2">
    <source>
        <dbReference type="Google" id="ProtNLM"/>
    </source>
</evidence>
<gene>
    <name evidence="1" type="ORF">MSIBF_A2380002</name>
</gene>
<accession>A0A098EAE1</accession>